<evidence type="ECO:0000256" key="9">
    <source>
        <dbReference type="SAM" id="MobiDB-lite"/>
    </source>
</evidence>
<dbReference type="Pfam" id="PF12054">
    <property type="entry name" value="DUF3535"/>
    <property type="match status" value="1"/>
</dbReference>
<dbReference type="InterPro" id="IPR027417">
    <property type="entry name" value="P-loop_NTPase"/>
</dbReference>
<feature type="region of interest" description="Disordered" evidence="9">
    <location>
        <begin position="228"/>
        <end position="308"/>
    </location>
</feature>
<evidence type="ECO:0000259" key="11">
    <source>
        <dbReference type="PROSITE" id="PS51194"/>
    </source>
</evidence>
<keyword evidence="2" id="KW-0677">Repeat</keyword>
<dbReference type="OrthoDB" id="10252227at2759"/>
<dbReference type="Gene3D" id="3.40.50.10810">
    <property type="entry name" value="Tandem AAA-ATPase domain"/>
    <property type="match status" value="1"/>
</dbReference>
<dbReference type="STRING" id="133385.A0A2T9YPL3"/>
<evidence type="ECO:0000256" key="1">
    <source>
        <dbReference type="ARBA" id="ARBA00004123"/>
    </source>
</evidence>
<dbReference type="Gene3D" id="3.40.50.300">
    <property type="entry name" value="P-loop containing nucleotide triphosphate hydrolases"/>
    <property type="match status" value="1"/>
</dbReference>
<dbReference type="InterPro" id="IPR038718">
    <property type="entry name" value="SNF2-like_sf"/>
</dbReference>
<keyword evidence="13" id="KW-1185">Reference proteome</keyword>
<evidence type="ECO:0000313" key="12">
    <source>
        <dbReference type="EMBL" id="PVU94272.1"/>
    </source>
</evidence>
<evidence type="ECO:0000259" key="10">
    <source>
        <dbReference type="PROSITE" id="PS51192"/>
    </source>
</evidence>
<dbReference type="FunFam" id="3.40.50.10810:FF:000042">
    <property type="entry name" value="SNF2 family helicase-like protein"/>
    <property type="match status" value="1"/>
</dbReference>
<dbReference type="InterPro" id="IPR044078">
    <property type="entry name" value="Mot1_ATP-bd"/>
</dbReference>
<dbReference type="PANTHER" id="PTHR36498">
    <property type="entry name" value="TATA-BINDING PROTEIN-ASSOCIATED FACTOR 172"/>
    <property type="match status" value="1"/>
</dbReference>
<keyword evidence="7" id="KW-0238">DNA-binding</keyword>
<keyword evidence="4" id="KW-0378">Hydrolase</keyword>
<gene>
    <name evidence="12" type="ORF">BB561_002692</name>
</gene>
<evidence type="ECO:0000256" key="5">
    <source>
        <dbReference type="ARBA" id="ARBA00022806"/>
    </source>
</evidence>
<dbReference type="InterPro" id="IPR000330">
    <property type="entry name" value="SNF2_N"/>
</dbReference>
<keyword evidence="8" id="KW-0539">Nucleus</keyword>
<dbReference type="SUPFAM" id="SSF48371">
    <property type="entry name" value="ARM repeat"/>
    <property type="match status" value="1"/>
</dbReference>
<evidence type="ECO:0000256" key="8">
    <source>
        <dbReference type="ARBA" id="ARBA00023242"/>
    </source>
</evidence>
<dbReference type="SMART" id="SM00487">
    <property type="entry name" value="DEXDc"/>
    <property type="match status" value="1"/>
</dbReference>
<dbReference type="CDD" id="cd17999">
    <property type="entry name" value="DEXHc_Mot1"/>
    <property type="match status" value="1"/>
</dbReference>
<dbReference type="InterPro" id="IPR044972">
    <property type="entry name" value="Mot1"/>
</dbReference>
<dbReference type="EMBL" id="MBFR01000097">
    <property type="protein sequence ID" value="PVU94272.1"/>
    <property type="molecule type" value="Genomic_DNA"/>
</dbReference>
<accession>A0A2T9YPL3</accession>
<dbReference type="PANTHER" id="PTHR36498:SF1">
    <property type="entry name" value="TATA-BINDING PROTEIN-ASSOCIATED FACTOR 172"/>
    <property type="match status" value="1"/>
</dbReference>
<evidence type="ECO:0000256" key="4">
    <source>
        <dbReference type="ARBA" id="ARBA00022801"/>
    </source>
</evidence>
<feature type="compositionally biased region" description="Polar residues" evidence="9">
    <location>
        <begin position="101"/>
        <end position="111"/>
    </location>
</feature>
<evidence type="ECO:0000256" key="2">
    <source>
        <dbReference type="ARBA" id="ARBA00022737"/>
    </source>
</evidence>
<proteinExistence type="predicted"/>
<dbReference type="InterPro" id="IPR016024">
    <property type="entry name" value="ARM-type_fold"/>
</dbReference>
<comment type="subcellular location">
    <subcellularLocation>
        <location evidence="1">Nucleus</location>
    </subcellularLocation>
</comment>
<dbReference type="GO" id="GO:0016887">
    <property type="term" value="F:ATP hydrolysis activity"/>
    <property type="evidence" value="ECO:0007669"/>
    <property type="project" value="InterPro"/>
</dbReference>
<dbReference type="SMART" id="SM00490">
    <property type="entry name" value="HELICc"/>
    <property type="match status" value="1"/>
</dbReference>
<keyword evidence="3" id="KW-0547">Nucleotide-binding</keyword>
<dbReference type="SUPFAM" id="SSF52540">
    <property type="entry name" value="P-loop containing nucleoside triphosphate hydrolases"/>
    <property type="match status" value="2"/>
</dbReference>
<dbReference type="GO" id="GO:0005524">
    <property type="term" value="F:ATP binding"/>
    <property type="evidence" value="ECO:0007669"/>
    <property type="project" value="UniProtKB-KW"/>
</dbReference>
<dbReference type="InterPro" id="IPR022707">
    <property type="entry name" value="Mot1_central_dom"/>
</dbReference>
<feature type="domain" description="Helicase C-terminal" evidence="11">
    <location>
        <begin position="1898"/>
        <end position="2048"/>
    </location>
</feature>
<organism evidence="12 13">
    <name type="scientific">Smittium simulii</name>
    <dbReference type="NCBI Taxonomy" id="133385"/>
    <lineage>
        <taxon>Eukaryota</taxon>
        <taxon>Fungi</taxon>
        <taxon>Fungi incertae sedis</taxon>
        <taxon>Zoopagomycota</taxon>
        <taxon>Kickxellomycotina</taxon>
        <taxon>Harpellomycetes</taxon>
        <taxon>Harpellales</taxon>
        <taxon>Legeriomycetaceae</taxon>
        <taxon>Smittium</taxon>
    </lineage>
</organism>
<keyword evidence="5" id="KW-0347">Helicase</keyword>
<dbReference type="Pfam" id="PF00271">
    <property type="entry name" value="Helicase_C"/>
    <property type="match status" value="1"/>
</dbReference>
<name>A0A2T9YPL3_9FUNG</name>
<keyword evidence="6" id="KW-0067">ATP-binding</keyword>
<reference evidence="12 13" key="1">
    <citation type="journal article" date="2018" name="MBio">
        <title>Comparative Genomics Reveals the Core Gene Toolbox for the Fungus-Insect Symbiosis.</title>
        <authorList>
            <person name="Wang Y."/>
            <person name="Stata M."/>
            <person name="Wang W."/>
            <person name="Stajich J.E."/>
            <person name="White M.M."/>
            <person name="Moncalvo J.M."/>
        </authorList>
    </citation>
    <scope>NUCLEOTIDE SEQUENCE [LARGE SCALE GENOMIC DNA]</scope>
    <source>
        <strain evidence="12 13">SWE-8-4</strain>
    </source>
</reference>
<evidence type="ECO:0000256" key="3">
    <source>
        <dbReference type="ARBA" id="ARBA00022741"/>
    </source>
</evidence>
<dbReference type="PROSITE" id="PS51192">
    <property type="entry name" value="HELICASE_ATP_BIND_1"/>
    <property type="match status" value="1"/>
</dbReference>
<protein>
    <submittedName>
        <fullName evidence="12">Uncharacterized protein</fullName>
    </submittedName>
</protein>
<dbReference type="InterPro" id="IPR049730">
    <property type="entry name" value="SNF2/RAD54-like_C"/>
</dbReference>
<dbReference type="GO" id="GO:0003677">
    <property type="term" value="F:DNA binding"/>
    <property type="evidence" value="ECO:0007669"/>
    <property type="project" value="UniProtKB-KW"/>
</dbReference>
<dbReference type="GO" id="GO:0004386">
    <property type="term" value="F:helicase activity"/>
    <property type="evidence" value="ECO:0007669"/>
    <property type="project" value="UniProtKB-KW"/>
</dbReference>
<dbReference type="GO" id="GO:0017025">
    <property type="term" value="F:TBP-class protein binding"/>
    <property type="evidence" value="ECO:0007669"/>
    <property type="project" value="InterPro"/>
</dbReference>
<evidence type="ECO:0000256" key="6">
    <source>
        <dbReference type="ARBA" id="ARBA00022840"/>
    </source>
</evidence>
<dbReference type="InterPro" id="IPR011989">
    <property type="entry name" value="ARM-like"/>
</dbReference>
<dbReference type="Proteomes" id="UP000245383">
    <property type="component" value="Unassembled WGS sequence"/>
</dbReference>
<feature type="compositionally biased region" description="Polar residues" evidence="9">
    <location>
        <begin position="291"/>
        <end position="308"/>
    </location>
</feature>
<dbReference type="Pfam" id="PF00176">
    <property type="entry name" value="SNF2-rel_dom"/>
    <property type="match status" value="1"/>
</dbReference>
<feature type="domain" description="Helicase ATP-binding" evidence="10">
    <location>
        <begin position="1523"/>
        <end position="1698"/>
    </location>
</feature>
<sequence length="2114" mass="237307">MSTRLDRLVATLENGTTPGVRMAAAQQLGAIQEQHPAELFNLLERIYKSLISSNWDSRIAASQAIEAIAKKVFWDLSDTPTENQAHNSPIIGTGQIKDEPNSTIPLDSKNSPIKIEKNDENLSTIDPLNDYKVYPNPPLLNTEVSKNSTASENLWLIFAQFNMENVLSNGRLLLASAGDEFDYNDLNSSSDSTDMLQKQKKMMKEKLGLTLQLVEGDFIDAEDFDIPKPQINSHIDKKPKSNYNIDKPTPPADLSNLSARERNALKRKNKKESKHASGSNKFSMGSKEPTAITNDTSDSSTLEVNITDQPGHSNKIVIESVKQKALQFSSSDTNSTDWPFEAFVDQLCLDLFESRWETRHGACLALRELLKRQGSVAGMRKNSRPSENDERHQKYLINIAVRLLYVLTLDRFADFVSDQVVAPVRETCAQVLGVISKYLSIDNVTNIEKNLLLIISRGANKNLPIWEIRHSGLLGLKYVIAVRNDISPTVFESIIDTILDGLKGSDDDVRSVSASSLLSLVSAVSPKLEHRFSDISNALWIALKEIDDDLASSTAGVMDLLSEFCKTSLSQNFKFAENKNDFSNNMSFGPLILLIFPFFRHTIQSVRLSSVQAVYTISHLHAFTKNDELPHWINQSTMLFLFQNLILETSPKILLHTLKLWNLICEKFFNCDIKFNTIFSDNILSIMFSIVTTQIGVPFDIRSFVSLSSSQDISNPYINKNVIDTPMLTQDLSLIPFNAILRCRIISAQALAKLLSVWELNCNEPNSQFYRTFINIVSKCLDSRFSLSIQVGSIIIEEWSLLCSAGIVINNNTQNTDLQDISIENLGLPPQPLYSVFKESVEKFASKSFSNENDTSSFETALIMIHTILKSLNQSICYRDLNFQLKTIHQDSKDLLLLFNHLINVPLSLIPQLPGINSSSTQNNVNVHYFDLDLAKKVINQVFPSLVSNHISNSIDHANSLKTIALKKDQITNQIDLYQKKHDNLDLTVSSFVANAATSFGILPSKLNFLIKPVMNSIKSEKNKLLQKRSAISAARLISECFNPPTFDANLLPKSGMFSLSPKTGPGDKIISNLISFLCSDPWTTPVLLKYVNLRDGIFMTEVVKFLQTRAPLEVNDEILPKTKDGHDVAMAAALNNSDDIKLKGDNQTSKKRTRRNTSSNNKSKSASQAKNINDSKNGLSDNNKTHTGANSDSLDTLNNTIIPIGSKISPKSLTEEEENDLTIQNIHRGALFTFEILIKAMGPNIFINIPKIWAFIANPLEKIYGKIPNWDSNNITSKIISENDIITSKLAISAFSPICDNEINLTDSLMLENSCTDGQAVVDSLSILETLSPNFDTYLKKYIFIYVIYWIVSCLKSHLAIVRHSAAKALSIACKVLIKESMLIFVQIILPWFGDSNRLWLRQAVAEAIYYLTNRLDEVTILPYIPFLIVPLLGRMSDPDRYTRVVGTRCFAQLLQLVPIGIQSHCDSNNLDIAADLKEQHSRDFNFLVQLTDSSRLQPFEIPIKINATLRKYQQDGINWLAFLNKYRLHGILCDDMGLGKTLQTICMIASDHYIRAKQFAESNGRLLESAHLPSLVVCPPTLMSHWEEEILKYVSVLKPLLYEGAPSERRMLLSKIQNYDVIIVSYDVLRNDIDGFSKINYNYCVLDEGHIIKNSKAKLTLAVKKVNARNRLILSGTPVQNNVLELWSLFDFLMPGFLGLEKQFNEQYSKPILSARDPRLPPQVQAQAQSVSQKALNLLHKQVLPFLLRRMKEEVLADLPPKIIQDRYCNLSDVQLALMDHLNKSVNNKTSDSETPSDLKNDKPKPDLHVFQALQYLRRLCNHPALVLNQSHPLYNSITKKLASEGKDIYDLSVAPKLQTLSEILLECGIGSNSAENLGAHGANETSDYDMMSSLDFTANISASHRALIFCQHREMLDCIIRDLFKRSMPSVSYLRLDGTIDARHRQSIVSKFNSDPSIDVLLLTTHVGGLGLNLTGADTVIFVEHDWNPMMDLQAMDRAHRLGQTKVVNVYRLITKNTLEEKVMGLQAFKLNIANSIVNQQNSGIQTMNTDEILDLFNFSSIPPASHQNTIANKENKQVSANKAVEGLEELWDSKQYETEYNMDSFISSLK</sequence>
<dbReference type="CDD" id="cd18793">
    <property type="entry name" value="SF2_C_SNF"/>
    <property type="match status" value="1"/>
</dbReference>
<dbReference type="Gene3D" id="1.25.10.10">
    <property type="entry name" value="Leucine-rich Repeat Variant"/>
    <property type="match status" value="2"/>
</dbReference>
<evidence type="ECO:0000256" key="7">
    <source>
        <dbReference type="ARBA" id="ARBA00023125"/>
    </source>
</evidence>
<feature type="region of interest" description="Disordered" evidence="9">
    <location>
        <begin position="1140"/>
        <end position="1195"/>
    </location>
</feature>
<dbReference type="InterPro" id="IPR001650">
    <property type="entry name" value="Helicase_C-like"/>
</dbReference>
<dbReference type="FunFam" id="3.40.50.300:FF:001793">
    <property type="entry name" value="TATA-binding protein-associated factor"/>
    <property type="match status" value="1"/>
</dbReference>
<feature type="compositionally biased region" description="Low complexity" evidence="9">
    <location>
        <begin position="1157"/>
        <end position="1172"/>
    </location>
</feature>
<dbReference type="InterPro" id="IPR014001">
    <property type="entry name" value="Helicase_ATP-bd"/>
</dbReference>
<dbReference type="GO" id="GO:0005634">
    <property type="term" value="C:nucleus"/>
    <property type="evidence" value="ECO:0007669"/>
    <property type="project" value="UniProtKB-SubCell"/>
</dbReference>
<feature type="compositionally biased region" description="Polar residues" evidence="9">
    <location>
        <begin position="1173"/>
        <end position="1195"/>
    </location>
</feature>
<evidence type="ECO:0000313" key="13">
    <source>
        <dbReference type="Proteomes" id="UP000245383"/>
    </source>
</evidence>
<feature type="region of interest" description="Disordered" evidence="9">
    <location>
        <begin position="84"/>
        <end position="112"/>
    </location>
</feature>
<comment type="caution">
    <text evidence="12">The sequence shown here is derived from an EMBL/GenBank/DDBJ whole genome shotgun (WGS) entry which is preliminary data.</text>
</comment>
<dbReference type="PROSITE" id="PS51194">
    <property type="entry name" value="HELICASE_CTER"/>
    <property type="match status" value="1"/>
</dbReference>